<comment type="caution">
    <text evidence="1">The sequence shown here is derived from an EMBL/GenBank/DDBJ whole genome shotgun (WGS) entry which is preliminary data.</text>
</comment>
<dbReference type="Proteomes" id="UP000005990">
    <property type="component" value="Unassembled WGS sequence"/>
</dbReference>
<evidence type="ECO:0000313" key="2">
    <source>
        <dbReference type="Proteomes" id="UP000005990"/>
    </source>
</evidence>
<sequence length="88" mass="9866">MNNALGELASEKLVGSFKFKLFKNKLKLEDAILPVSKSLQDESNEGVEEILDLEQEIDLELILESDLEQVPTTLKQLNALKPILKEGE</sequence>
<dbReference type="EMBL" id="AENN01000017">
    <property type="protein sequence ID" value="EFR30651.1"/>
    <property type="molecule type" value="Genomic_DNA"/>
</dbReference>
<keyword evidence="2" id="KW-1185">Reference proteome</keyword>
<proteinExistence type="predicted"/>
<protein>
    <submittedName>
        <fullName evidence="1">Uncharacterized protein</fullName>
    </submittedName>
</protein>
<dbReference type="STRING" id="908337.HMPREF9257_0525"/>
<name>E4KQG9_9LACT</name>
<organism evidence="1 2">
    <name type="scientific">Eremococcus coleocola ACS-139-V-Col8</name>
    <dbReference type="NCBI Taxonomy" id="908337"/>
    <lineage>
        <taxon>Bacteria</taxon>
        <taxon>Bacillati</taxon>
        <taxon>Bacillota</taxon>
        <taxon>Bacilli</taxon>
        <taxon>Lactobacillales</taxon>
        <taxon>Aerococcaceae</taxon>
        <taxon>Eremococcus</taxon>
    </lineage>
</organism>
<reference evidence="1 2" key="1">
    <citation type="submission" date="2010-10" db="EMBL/GenBank/DDBJ databases">
        <authorList>
            <person name="Durkin A.S."/>
            <person name="Madupu R."/>
            <person name="Torralba M."/>
            <person name="Gillis M."/>
            <person name="Methe B."/>
            <person name="Sutton G."/>
            <person name="Nelson K.E."/>
        </authorList>
    </citation>
    <scope>NUCLEOTIDE SEQUENCE [LARGE SCALE GENOMIC DNA]</scope>
    <source>
        <strain evidence="1 2">ACS-139-V-Col8</strain>
    </source>
</reference>
<gene>
    <name evidence="1" type="ORF">HMPREF9257_0525</name>
</gene>
<dbReference type="AlphaFoldDB" id="E4KQG9"/>
<evidence type="ECO:0000313" key="1">
    <source>
        <dbReference type="EMBL" id="EFR30651.1"/>
    </source>
</evidence>
<accession>E4KQG9</accession>